<gene>
    <name evidence="4" type="ORF">M1E25_15465</name>
</gene>
<feature type="domain" description="6-phosphogluconate dehydrogenase NADP-binding" evidence="2">
    <location>
        <begin position="1"/>
        <end position="136"/>
    </location>
</feature>
<dbReference type="SUPFAM" id="SSF51735">
    <property type="entry name" value="NAD(P)-binding Rossmann-fold domains"/>
    <property type="match status" value="1"/>
</dbReference>
<reference evidence="4" key="1">
    <citation type="journal article" date="2023" name="Int. J. Syst. Evol. Microbiol.">
        <title>Streptomyces meridianus sp. nov. isolated from brackish water of the Tagus estuary in Alcochete, Portugal.</title>
        <authorList>
            <person name="Santos J.D.N."/>
            <person name="Klimek D."/>
            <person name="Calusinska M."/>
            <person name="Lobo Da Cunha A."/>
            <person name="Catita J."/>
            <person name="Goncalves H."/>
            <person name="Gonzalez I."/>
            <person name="Reyes F."/>
            <person name="Lage O.M."/>
        </authorList>
    </citation>
    <scope>NUCLEOTIDE SEQUENCE</scope>
    <source>
        <strain evidence="4">MTZ3.1</strain>
    </source>
</reference>
<dbReference type="InterPro" id="IPR015814">
    <property type="entry name" value="Pgluconate_DH_NAD-bd_C"/>
</dbReference>
<dbReference type="Proteomes" id="UP001167160">
    <property type="component" value="Unassembled WGS sequence"/>
</dbReference>
<proteinExistence type="predicted"/>
<evidence type="ECO:0000259" key="2">
    <source>
        <dbReference type="Pfam" id="PF03446"/>
    </source>
</evidence>
<feature type="region of interest" description="Disordered" evidence="1">
    <location>
        <begin position="257"/>
        <end position="278"/>
    </location>
</feature>
<comment type="caution">
    <text evidence="4">The sequence shown here is derived from an EMBL/GenBank/DDBJ whole genome shotgun (WGS) entry which is preliminary data.</text>
</comment>
<evidence type="ECO:0000259" key="3">
    <source>
        <dbReference type="Pfam" id="PF09130"/>
    </source>
</evidence>
<dbReference type="Gene3D" id="1.10.1040.10">
    <property type="entry name" value="N-(1-d-carboxylethyl)-l-norvaline Dehydrogenase, domain 2"/>
    <property type="match status" value="1"/>
</dbReference>
<dbReference type="Pfam" id="PF09130">
    <property type="entry name" value="DUF1932"/>
    <property type="match status" value="1"/>
</dbReference>
<dbReference type="EMBL" id="JAMQGM010000031">
    <property type="protein sequence ID" value="MCM2578734.1"/>
    <property type="molecule type" value="Genomic_DNA"/>
</dbReference>
<feature type="domain" description="Phosphogluconate dehydrogenase NAD-binding putative C-terminal" evidence="3">
    <location>
        <begin position="178"/>
        <end position="245"/>
    </location>
</feature>
<dbReference type="InterPro" id="IPR008927">
    <property type="entry name" value="6-PGluconate_DH-like_C_sf"/>
</dbReference>
<dbReference type="InterPro" id="IPR006115">
    <property type="entry name" value="6PGDH_NADP-bd"/>
</dbReference>
<dbReference type="InterPro" id="IPR036291">
    <property type="entry name" value="NAD(P)-bd_dom_sf"/>
</dbReference>
<name>A0ABT0XAA8_9ACTN</name>
<evidence type="ECO:0000313" key="5">
    <source>
        <dbReference type="Proteomes" id="UP001167160"/>
    </source>
</evidence>
<organism evidence="4 5">
    <name type="scientific">Streptomyces meridianus</name>
    <dbReference type="NCBI Taxonomy" id="2938945"/>
    <lineage>
        <taxon>Bacteria</taxon>
        <taxon>Bacillati</taxon>
        <taxon>Actinomycetota</taxon>
        <taxon>Actinomycetes</taxon>
        <taxon>Kitasatosporales</taxon>
        <taxon>Streptomycetaceae</taxon>
        <taxon>Streptomyces</taxon>
    </lineage>
</organism>
<accession>A0ABT0XAA8</accession>
<evidence type="ECO:0000256" key="1">
    <source>
        <dbReference type="SAM" id="MobiDB-lite"/>
    </source>
</evidence>
<dbReference type="Pfam" id="PF03446">
    <property type="entry name" value="NAD_binding_2"/>
    <property type="match status" value="1"/>
</dbReference>
<sequence length="278" mass="28845">MGAAVAAQLRRGGARVIWSPEGRSPATAERAEAARLEAADGLADLLERADVVLSLCSPAAAENVARQVAEHGVENGTLYIEANATAPRRMQRIVQLLPGASVVDAALIGPPPVNGKRPLLYASGPPSAVSRLSGLFAMTDVQVRPLGEEIGKASALGLSHSGYRKAAQILAALAHGVAEQHGVARQLTDIAAQEPGGYPTRTAHIPDAAANAWRWAPELQEVADLFAEAGLPDELMRGAAASLGRWEQVRDAELSAADALEKLRTPTEANADGTSGTA</sequence>
<dbReference type="SUPFAM" id="SSF48179">
    <property type="entry name" value="6-phosphogluconate dehydrogenase C-terminal domain-like"/>
    <property type="match status" value="1"/>
</dbReference>
<keyword evidence="5" id="KW-1185">Reference proteome</keyword>
<dbReference type="Gene3D" id="3.40.50.720">
    <property type="entry name" value="NAD(P)-binding Rossmann-like Domain"/>
    <property type="match status" value="1"/>
</dbReference>
<evidence type="ECO:0000313" key="4">
    <source>
        <dbReference type="EMBL" id="MCM2578734.1"/>
    </source>
</evidence>
<protein>
    <submittedName>
        <fullName evidence="4">DUF1932 domain-containing protein</fullName>
    </submittedName>
</protein>
<dbReference type="InterPro" id="IPR013328">
    <property type="entry name" value="6PGD_dom2"/>
</dbReference>